<keyword evidence="5 10" id="KW-0645">Protease</keyword>
<keyword evidence="4" id="KW-0964">Secreted</keyword>
<dbReference type="PROSITE" id="PS00137">
    <property type="entry name" value="SUBTILASE_HIS"/>
    <property type="match status" value="1"/>
</dbReference>
<dbReference type="InterPro" id="IPR022398">
    <property type="entry name" value="Peptidase_S8_His-AS"/>
</dbReference>
<dbReference type="Gene3D" id="3.40.50.200">
    <property type="entry name" value="Peptidase S8/S53 domain"/>
    <property type="match status" value="1"/>
</dbReference>
<evidence type="ECO:0000256" key="8">
    <source>
        <dbReference type="ARBA" id="ARBA00022825"/>
    </source>
</evidence>
<gene>
    <name evidence="16" type="primary">sapB</name>
</gene>
<dbReference type="PANTHER" id="PTHR43806">
    <property type="entry name" value="PEPTIDASE S8"/>
    <property type="match status" value="1"/>
</dbReference>
<sequence length="383" mass="39453">MCVKKKNVMTSVLLAVPLLFSAGFGGSMANAERVSKTDSEKSYIVGFKASATTNSSKKQAVIQNGGKLEKQYRLINAAQVTMSEQAAKKLEHDPSIAYVEEDHKAEAYAQTVPYGMAQIKDPAVHGQGYKGANVKVAVLDTGIHAAHPDLNVAGGASFIPSEPNATQDFQSHGTHVAGTIAALDNTIGVLGVAPSASLYAVKVLDRNGDGQSSWIISGIEWAVANNMDVINMSLGGPNGSTALKNAVDTANNRGVVVVAAAGNSPSFGSPSTVGYPAKYDSTGAVANVNGNNPRNSSSSAGPELDVSPPGTSILSTVPSSGYTSYTGTSMASPHVAGAAARILSKYPNLSTSQVRQRLENTATGLGDSFYYGKGLINVQAASN</sequence>
<dbReference type="PROSITE" id="PS00136">
    <property type="entry name" value="SUBTILASE_ASP"/>
    <property type="match status" value="1"/>
</dbReference>
<evidence type="ECO:0000256" key="7">
    <source>
        <dbReference type="ARBA" id="ARBA00022801"/>
    </source>
</evidence>
<keyword evidence="13" id="KW-0732">Signal</keyword>
<dbReference type="PROSITE" id="PS51892">
    <property type="entry name" value="SUBTILASE"/>
    <property type="match status" value="1"/>
</dbReference>
<evidence type="ECO:0000256" key="2">
    <source>
        <dbReference type="ARBA" id="ARBA00004613"/>
    </source>
</evidence>
<feature type="active site" description="Charge relay system" evidence="10">
    <location>
        <position position="329"/>
    </location>
</feature>
<dbReference type="Pfam" id="PF00082">
    <property type="entry name" value="Peptidase_S8"/>
    <property type="match status" value="1"/>
</dbReference>
<dbReference type="InterPro" id="IPR015500">
    <property type="entry name" value="Peptidase_S8_subtilisin-rel"/>
</dbReference>
<dbReference type="InterPro" id="IPR037045">
    <property type="entry name" value="S8pro/Inhibitor_I9_sf"/>
</dbReference>
<feature type="domain" description="Peptidase S8/S53" evidence="14">
    <location>
        <begin position="131"/>
        <end position="374"/>
    </location>
</feature>
<feature type="chain" id="PRO_5039530307" evidence="13">
    <location>
        <begin position="30"/>
        <end position="383"/>
    </location>
</feature>
<dbReference type="InterPro" id="IPR023827">
    <property type="entry name" value="Peptidase_S8_Asp-AS"/>
</dbReference>
<dbReference type="InterPro" id="IPR036852">
    <property type="entry name" value="Peptidase_S8/S53_dom_sf"/>
</dbReference>
<proteinExistence type="inferred from homology"/>
<evidence type="ECO:0000256" key="13">
    <source>
        <dbReference type="SAM" id="SignalP"/>
    </source>
</evidence>
<dbReference type="GO" id="GO:0006508">
    <property type="term" value="P:proteolysis"/>
    <property type="evidence" value="ECO:0007669"/>
    <property type="project" value="UniProtKB-KW"/>
</dbReference>
<dbReference type="PANTHER" id="PTHR43806:SF11">
    <property type="entry name" value="CEREVISIN-RELATED"/>
    <property type="match status" value="1"/>
</dbReference>
<feature type="active site" description="Charge relay system" evidence="10">
    <location>
        <position position="172"/>
    </location>
</feature>
<dbReference type="InterPro" id="IPR000209">
    <property type="entry name" value="Peptidase_S8/S53_dom"/>
</dbReference>
<dbReference type="GO" id="GO:0005576">
    <property type="term" value="C:extracellular region"/>
    <property type="evidence" value="ECO:0007669"/>
    <property type="project" value="UniProtKB-SubCell"/>
</dbReference>
<organism evidence="16">
    <name type="scientific">Niallia circulans</name>
    <name type="common">Bacillus circulans</name>
    <dbReference type="NCBI Taxonomy" id="1397"/>
    <lineage>
        <taxon>Bacteria</taxon>
        <taxon>Bacillati</taxon>
        <taxon>Bacillota</taxon>
        <taxon>Bacilli</taxon>
        <taxon>Bacillales</taxon>
        <taxon>Bacillaceae</taxon>
        <taxon>Niallia</taxon>
    </lineage>
</organism>
<dbReference type="CDD" id="cd07477">
    <property type="entry name" value="Peptidases_S8_Subtilisin_subset"/>
    <property type="match status" value="1"/>
</dbReference>
<evidence type="ECO:0000256" key="5">
    <source>
        <dbReference type="ARBA" id="ARBA00022670"/>
    </source>
</evidence>
<keyword evidence="8 10" id="KW-0720">Serine protease</keyword>
<accession>R9VYZ8</accession>
<feature type="compositionally biased region" description="Polar residues" evidence="12">
    <location>
        <begin position="288"/>
        <end position="300"/>
    </location>
</feature>
<reference evidence="16" key="1">
    <citation type="journal article" date="2013" name="Int. Biodeterior. Biodegradation">
        <title>Biochemical and molecular characterization of a thermo- and detergent-stable alkaline serine keratinolytic protease from Bacillus circulans strain DZ100 for detergent formulations and feather-biodegradation process.</title>
        <authorList>
            <person name="Benkiar A."/>
            <person name="Zarai Jaouadi N."/>
            <person name="Badis A."/>
            <person name="Rebzani F."/>
            <person name="Boulkour Touioui S."/>
            <person name="Rekik H."/>
            <person name="Naili B."/>
            <person name="Ferradji F.Z."/>
            <person name="Bejar S."/>
            <person name="Jaouadi B."/>
        </authorList>
    </citation>
    <scope>NUCLEOTIDE SEQUENCE</scope>
    <source>
        <strain evidence="16">DZ100</strain>
    </source>
</reference>
<evidence type="ECO:0000256" key="6">
    <source>
        <dbReference type="ARBA" id="ARBA00022723"/>
    </source>
</evidence>
<dbReference type="GO" id="GO:0046872">
    <property type="term" value="F:metal ion binding"/>
    <property type="evidence" value="ECO:0007669"/>
    <property type="project" value="UniProtKB-KW"/>
</dbReference>
<name>R9VYZ8_NIACI</name>
<dbReference type="EMBL" id="KC621294">
    <property type="protein sequence ID" value="AGN91700.1"/>
    <property type="molecule type" value="Genomic_DNA"/>
</dbReference>
<comment type="cofactor">
    <cofactor evidence="1">
        <name>Ca(2+)</name>
        <dbReference type="ChEBI" id="CHEBI:29108"/>
    </cofactor>
</comment>
<evidence type="ECO:0000256" key="11">
    <source>
        <dbReference type="RuleBase" id="RU003355"/>
    </source>
</evidence>
<dbReference type="InterPro" id="IPR050131">
    <property type="entry name" value="Peptidase_S8_subtilisin-like"/>
</dbReference>
<keyword evidence="6" id="KW-0479">Metal-binding</keyword>
<dbReference type="GO" id="GO:0004252">
    <property type="term" value="F:serine-type endopeptidase activity"/>
    <property type="evidence" value="ECO:0007669"/>
    <property type="project" value="UniProtKB-UniRule"/>
</dbReference>
<evidence type="ECO:0000256" key="1">
    <source>
        <dbReference type="ARBA" id="ARBA00001913"/>
    </source>
</evidence>
<protein>
    <submittedName>
        <fullName evidence="16">Serine alkaline keratinase</fullName>
    </submittedName>
</protein>
<evidence type="ECO:0000259" key="14">
    <source>
        <dbReference type="Pfam" id="PF00082"/>
    </source>
</evidence>
<dbReference type="PROSITE" id="PS00138">
    <property type="entry name" value="SUBTILASE_SER"/>
    <property type="match status" value="1"/>
</dbReference>
<comment type="similarity">
    <text evidence="3 10 11">Belongs to the peptidase S8 family.</text>
</comment>
<dbReference type="MEROPS" id="S08.163"/>
<dbReference type="PRINTS" id="PR00723">
    <property type="entry name" value="SUBTILISIN"/>
</dbReference>
<dbReference type="SUPFAM" id="SSF54897">
    <property type="entry name" value="Protease propeptides/inhibitors"/>
    <property type="match status" value="1"/>
</dbReference>
<feature type="active site" description="Charge relay system" evidence="10">
    <location>
        <position position="140"/>
    </location>
</feature>
<dbReference type="InterPro" id="IPR034202">
    <property type="entry name" value="Subtilisin_Carlsberg-like"/>
</dbReference>
<feature type="region of interest" description="Disordered" evidence="12">
    <location>
        <begin position="285"/>
        <end position="310"/>
    </location>
</feature>
<evidence type="ECO:0000313" key="16">
    <source>
        <dbReference type="EMBL" id="AGN91700.1"/>
    </source>
</evidence>
<keyword evidence="9" id="KW-0106">Calcium</keyword>
<evidence type="ECO:0000256" key="12">
    <source>
        <dbReference type="SAM" id="MobiDB-lite"/>
    </source>
</evidence>
<dbReference type="Gene3D" id="3.30.70.80">
    <property type="entry name" value="Peptidase S8 propeptide/proteinase inhibitor I9"/>
    <property type="match status" value="1"/>
</dbReference>
<dbReference type="AlphaFoldDB" id="R9VYZ8"/>
<evidence type="ECO:0000256" key="4">
    <source>
        <dbReference type="ARBA" id="ARBA00022525"/>
    </source>
</evidence>
<dbReference type="SMR" id="R9VYZ8"/>
<evidence type="ECO:0000259" key="15">
    <source>
        <dbReference type="Pfam" id="PF05922"/>
    </source>
</evidence>
<dbReference type="Pfam" id="PF05922">
    <property type="entry name" value="Inhibitor_I9"/>
    <property type="match status" value="1"/>
</dbReference>
<evidence type="ECO:0000256" key="10">
    <source>
        <dbReference type="PROSITE-ProRule" id="PRU01240"/>
    </source>
</evidence>
<feature type="domain" description="Inhibitor I9" evidence="15">
    <location>
        <begin position="43"/>
        <end position="106"/>
    </location>
</feature>
<dbReference type="InterPro" id="IPR010259">
    <property type="entry name" value="S8pro/Inhibitor_I9"/>
</dbReference>
<dbReference type="SUPFAM" id="SSF52743">
    <property type="entry name" value="Subtilisin-like"/>
    <property type="match status" value="1"/>
</dbReference>
<evidence type="ECO:0000256" key="3">
    <source>
        <dbReference type="ARBA" id="ARBA00011073"/>
    </source>
</evidence>
<dbReference type="InterPro" id="IPR023828">
    <property type="entry name" value="Peptidase_S8_Ser-AS"/>
</dbReference>
<comment type="subcellular location">
    <subcellularLocation>
        <location evidence="2">Secreted</location>
    </subcellularLocation>
</comment>
<feature type="signal peptide" evidence="13">
    <location>
        <begin position="1"/>
        <end position="29"/>
    </location>
</feature>
<evidence type="ECO:0000256" key="9">
    <source>
        <dbReference type="ARBA" id="ARBA00022837"/>
    </source>
</evidence>
<keyword evidence="7 10" id="KW-0378">Hydrolase</keyword>